<organism evidence="1">
    <name type="scientific">Oryza glumipatula</name>
    <dbReference type="NCBI Taxonomy" id="40148"/>
    <lineage>
        <taxon>Eukaryota</taxon>
        <taxon>Viridiplantae</taxon>
        <taxon>Streptophyta</taxon>
        <taxon>Embryophyta</taxon>
        <taxon>Tracheophyta</taxon>
        <taxon>Spermatophyta</taxon>
        <taxon>Magnoliopsida</taxon>
        <taxon>Liliopsida</taxon>
        <taxon>Poales</taxon>
        <taxon>Poaceae</taxon>
        <taxon>BOP clade</taxon>
        <taxon>Oryzoideae</taxon>
        <taxon>Oryzeae</taxon>
        <taxon>Oryzinae</taxon>
        <taxon>Oryza</taxon>
    </lineage>
</organism>
<dbReference type="EnsemblPlants" id="OGLUM08G20320.1">
    <property type="protein sequence ID" value="OGLUM08G20320.1"/>
    <property type="gene ID" value="OGLUM08G20320"/>
</dbReference>
<keyword evidence="2" id="KW-1185">Reference proteome</keyword>
<dbReference type="STRING" id="40148.A0A0E0AX41"/>
<accession>A0A0E0AX41</accession>
<protein>
    <submittedName>
        <fullName evidence="1">Uncharacterized protein</fullName>
    </submittedName>
</protein>
<dbReference type="AlphaFoldDB" id="A0A0E0AX41"/>
<dbReference type="Gene3D" id="1.10.510.10">
    <property type="entry name" value="Transferase(Phosphotransferase) domain 1"/>
    <property type="match status" value="1"/>
</dbReference>
<sequence>MAADERVNGDYDSTEMERVIALGLWCVHHDPSARPSIRDCYGHTPIQWRPATGATGQDARADVRAAGGLDVVLKCDAVAVHIDDEWPCYSHLVFLGFVRFNGFEELVFIAQASVLFRVDA</sequence>
<evidence type="ECO:0000313" key="2">
    <source>
        <dbReference type="Proteomes" id="UP000026961"/>
    </source>
</evidence>
<reference evidence="1" key="2">
    <citation type="submission" date="2018-05" db="EMBL/GenBank/DDBJ databases">
        <title>OgluRS3 (Oryza glumaepatula Reference Sequence Version 3).</title>
        <authorList>
            <person name="Zhang J."/>
            <person name="Kudrna D."/>
            <person name="Lee S."/>
            <person name="Talag J."/>
            <person name="Welchert J."/>
            <person name="Wing R.A."/>
        </authorList>
    </citation>
    <scope>NUCLEOTIDE SEQUENCE [LARGE SCALE GENOMIC DNA]</scope>
</reference>
<reference evidence="1" key="1">
    <citation type="submission" date="2015-04" db="UniProtKB">
        <authorList>
            <consortium name="EnsemblPlants"/>
        </authorList>
    </citation>
    <scope>IDENTIFICATION</scope>
</reference>
<proteinExistence type="predicted"/>
<dbReference type="HOGENOM" id="CLU_2053315_0_0_1"/>
<dbReference type="Gramene" id="OGLUM08G20320.1">
    <property type="protein sequence ID" value="OGLUM08G20320.1"/>
    <property type="gene ID" value="OGLUM08G20320"/>
</dbReference>
<dbReference type="Proteomes" id="UP000026961">
    <property type="component" value="Chromosome 8"/>
</dbReference>
<name>A0A0E0AX41_9ORYZ</name>
<evidence type="ECO:0000313" key="1">
    <source>
        <dbReference type="EnsemblPlants" id="OGLUM08G20320.1"/>
    </source>
</evidence>